<feature type="transmembrane region" description="Helical" evidence="12">
    <location>
        <begin position="179"/>
        <end position="201"/>
    </location>
</feature>
<evidence type="ECO:0000256" key="4">
    <source>
        <dbReference type="ARBA" id="ARBA00022692"/>
    </source>
</evidence>
<keyword evidence="4 12" id="KW-0812">Transmembrane</keyword>
<keyword evidence="5" id="KW-0631">Potassium channel</keyword>
<dbReference type="EMBL" id="JALJYF010000003">
    <property type="protein sequence ID" value="MCP1728574.1"/>
    <property type="molecule type" value="Genomic_DNA"/>
</dbReference>
<evidence type="ECO:0000256" key="6">
    <source>
        <dbReference type="ARBA" id="ARBA00022882"/>
    </source>
</evidence>
<keyword evidence="8 12" id="KW-1133">Transmembrane helix</keyword>
<dbReference type="InterPro" id="IPR028325">
    <property type="entry name" value="VG_K_chnl"/>
</dbReference>
<gene>
    <name evidence="14" type="ORF">J2T60_002588</name>
</gene>
<evidence type="ECO:0000313" key="15">
    <source>
        <dbReference type="Proteomes" id="UP001523550"/>
    </source>
</evidence>
<evidence type="ECO:0000256" key="11">
    <source>
        <dbReference type="ARBA" id="ARBA00023303"/>
    </source>
</evidence>
<keyword evidence="7" id="KW-0630">Potassium</keyword>
<keyword evidence="11" id="KW-0407">Ion channel</keyword>
<comment type="caution">
    <text evidence="14">The sequence shown here is derived from an EMBL/GenBank/DDBJ whole genome shotgun (WGS) entry which is preliminary data.</text>
</comment>
<evidence type="ECO:0000259" key="13">
    <source>
        <dbReference type="Pfam" id="PF00520"/>
    </source>
</evidence>
<dbReference type="InterPro" id="IPR027359">
    <property type="entry name" value="Volt_channel_dom_sf"/>
</dbReference>
<dbReference type="Gene3D" id="1.20.120.350">
    <property type="entry name" value="Voltage-gated potassium channels. Chain C"/>
    <property type="match status" value="1"/>
</dbReference>
<evidence type="ECO:0000256" key="8">
    <source>
        <dbReference type="ARBA" id="ARBA00022989"/>
    </source>
</evidence>
<proteinExistence type="predicted"/>
<keyword evidence="10 12" id="KW-0472">Membrane</keyword>
<evidence type="ECO:0000256" key="12">
    <source>
        <dbReference type="SAM" id="Phobius"/>
    </source>
</evidence>
<name>A0ABT1GB96_9GAMM</name>
<dbReference type="RefSeq" id="WP_253451070.1">
    <property type="nucleotide sequence ID" value="NZ_JALJYF010000003.1"/>
</dbReference>
<evidence type="ECO:0000256" key="9">
    <source>
        <dbReference type="ARBA" id="ARBA00023065"/>
    </source>
</evidence>
<keyword evidence="6" id="KW-0851">Voltage-gated channel</keyword>
<feature type="transmembrane region" description="Helical" evidence="12">
    <location>
        <begin position="64"/>
        <end position="85"/>
    </location>
</feature>
<evidence type="ECO:0000256" key="2">
    <source>
        <dbReference type="ARBA" id="ARBA00022448"/>
    </source>
</evidence>
<evidence type="ECO:0000256" key="1">
    <source>
        <dbReference type="ARBA" id="ARBA00004141"/>
    </source>
</evidence>
<keyword evidence="15" id="KW-1185">Reference proteome</keyword>
<feature type="transmembrane region" description="Helical" evidence="12">
    <location>
        <begin position="300"/>
        <end position="320"/>
    </location>
</feature>
<evidence type="ECO:0000256" key="3">
    <source>
        <dbReference type="ARBA" id="ARBA00022538"/>
    </source>
</evidence>
<reference evidence="14 15" key="1">
    <citation type="submission" date="2022-03" db="EMBL/GenBank/DDBJ databases">
        <title>Genomic Encyclopedia of Type Strains, Phase III (KMG-III): the genomes of soil and plant-associated and newly described type strains.</title>
        <authorList>
            <person name="Whitman W."/>
        </authorList>
    </citation>
    <scope>NUCLEOTIDE SEQUENCE [LARGE SCALE GENOMIC DNA]</scope>
    <source>
        <strain evidence="14 15">BSker1</strain>
    </source>
</reference>
<keyword evidence="3" id="KW-0633">Potassium transport</keyword>
<dbReference type="PANTHER" id="PTHR11537:SF254">
    <property type="entry name" value="POTASSIUM VOLTAGE-GATED CHANNEL PROTEIN SHAB"/>
    <property type="match status" value="1"/>
</dbReference>
<evidence type="ECO:0000313" key="14">
    <source>
        <dbReference type="EMBL" id="MCP1728574.1"/>
    </source>
</evidence>
<dbReference type="Proteomes" id="UP001523550">
    <property type="component" value="Unassembled WGS sequence"/>
</dbReference>
<sequence length="377" mass="42150">MSNTPASSQSKRSVRQWLDGALFEPRSKAQWIVYWLVVALILSSVIELAIVAQYPEAATEHMGALRIFHFGLVVFFTIEILLRVFTRPAPRAYLFTWQGAIDLVAVVPGLLSLFVPTVTIDSAWIRSLRLLRLVRSSSLLKHVKKAKNEHLEVLARLSPFFAGGIALKAALLYLEGLGLWPRIHGIDTMITVIGFAIGILLSTRLATVHTRIYGFDQQMELLTGSVEAARPHVNDERNVLSWLDTIYRIIASGGEKTGLDEANDELRKKEGKSIPAPIFNSMHQCAQFLVHRVQTRTPRVYTRLLTRLTVIYTIMVIVAIPGLTGLISSLLVIYVLGGMTLIVEFMDKPFDPHEDSLINSDISGLERYLKHNGLSNK</sequence>
<accession>A0ABT1GB96</accession>
<feature type="transmembrane region" description="Helical" evidence="12">
    <location>
        <begin position="32"/>
        <end position="52"/>
    </location>
</feature>
<protein>
    <recommendedName>
        <fullName evidence="13">Ion transport domain-containing protein</fullName>
    </recommendedName>
</protein>
<organism evidence="14 15">
    <name type="scientific">Natronospira proteinivora</name>
    <dbReference type="NCBI Taxonomy" id="1807133"/>
    <lineage>
        <taxon>Bacteria</taxon>
        <taxon>Pseudomonadati</taxon>
        <taxon>Pseudomonadota</taxon>
        <taxon>Gammaproteobacteria</taxon>
        <taxon>Natronospirales</taxon>
        <taxon>Natronospiraceae</taxon>
        <taxon>Natronospira</taxon>
    </lineage>
</organism>
<keyword evidence="2" id="KW-0813">Transport</keyword>
<dbReference type="Pfam" id="PF00520">
    <property type="entry name" value="Ion_trans"/>
    <property type="match status" value="1"/>
</dbReference>
<comment type="subcellular location">
    <subcellularLocation>
        <location evidence="1">Membrane</location>
        <topology evidence="1">Multi-pass membrane protein</topology>
    </subcellularLocation>
</comment>
<dbReference type="InterPro" id="IPR005821">
    <property type="entry name" value="Ion_trans_dom"/>
</dbReference>
<keyword evidence="9" id="KW-0406">Ion transport</keyword>
<evidence type="ECO:0000256" key="5">
    <source>
        <dbReference type="ARBA" id="ARBA00022826"/>
    </source>
</evidence>
<feature type="domain" description="Ion transport" evidence="13">
    <location>
        <begin position="32"/>
        <end position="148"/>
    </location>
</feature>
<evidence type="ECO:0000256" key="7">
    <source>
        <dbReference type="ARBA" id="ARBA00022958"/>
    </source>
</evidence>
<evidence type="ECO:0000256" key="10">
    <source>
        <dbReference type="ARBA" id="ARBA00023136"/>
    </source>
</evidence>
<dbReference type="PANTHER" id="PTHR11537">
    <property type="entry name" value="VOLTAGE-GATED POTASSIUM CHANNEL"/>
    <property type="match status" value="1"/>
</dbReference>
<dbReference type="SUPFAM" id="SSF81324">
    <property type="entry name" value="Voltage-gated potassium channels"/>
    <property type="match status" value="1"/>
</dbReference>